<dbReference type="GeneID" id="9618725"/>
<accession>D8TT09</accession>
<protein>
    <submittedName>
        <fullName evidence="2">Uncharacterized protein</fullName>
    </submittedName>
</protein>
<feature type="region of interest" description="Disordered" evidence="1">
    <location>
        <begin position="155"/>
        <end position="174"/>
    </location>
</feature>
<name>D8TT09_VOLCA</name>
<dbReference type="InParanoid" id="D8TT09"/>
<feature type="region of interest" description="Disordered" evidence="1">
    <location>
        <begin position="42"/>
        <end position="72"/>
    </location>
</feature>
<sequence length="341" mass="33653">MMNTNQLRLCSPAASASAFYLRFFPASNAPLVAGTYQRRPTNIANNDNNKYTNPHAGHGTAGAASGDSALRAPDDWPAAAAEALVSGPLRQPLSGGTKSAAERMPYAASEGFEGGGSDPGMYDRQSISRSDIGATSGATDDWTDRAAEAAVQYGGGGSAAGAAQPGPASSSNDSAAVAAAHRAQSASYGAVDKTLDAAATVAAKASYIGIATGGKAAAAAAEATHAVGDAAGAAAERVVGTAQRLGRAAADAVEVAGEYASSAGLRAEAALQGVEAEALERARRIRAAMRAKAHRTADGLADAVMAVEGEHGGEVEEKDAGGGSGRSNSVSGAGVESGCSE</sequence>
<dbReference type="RefSeq" id="XP_002949554.1">
    <property type="nucleotide sequence ID" value="XM_002949508.1"/>
</dbReference>
<dbReference type="OrthoDB" id="10678295at2759"/>
<dbReference type="KEGG" id="vcn:VOLCADRAFT_89925"/>
<feature type="compositionally biased region" description="Low complexity" evidence="1">
    <location>
        <begin position="160"/>
        <end position="174"/>
    </location>
</feature>
<dbReference type="EMBL" id="GL378335">
    <property type="protein sequence ID" value="EFJ49573.1"/>
    <property type="molecule type" value="Genomic_DNA"/>
</dbReference>
<proteinExistence type="predicted"/>
<evidence type="ECO:0000256" key="1">
    <source>
        <dbReference type="SAM" id="MobiDB-lite"/>
    </source>
</evidence>
<organism evidence="3">
    <name type="scientific">Volvox carteri f. nagariensis</name>
    <dbReference type="NCBI Taxonomy" id="3068"/>
    <lineage>
        <taxon>Eukaryota</taxon>
        <taxon>Viridiplantae</taxon>
        <taxon>Chlorophyta</taxon>
        <taxon>core chlorophytes</taxon>
        <taxon>Chlorophyceae</taxon>
        <taxon>CS clade</taxon>
        <taxon>Chlamydomonadales</taxon>
        <taxon>Volvocaceae</taxon>
        <taxon>Volvox</taxon>
    </lineage>
</organism>
<gene>
    <name evidence="2" type="ORF">VOLCADRAFT_89925</name>
</gene>
<dbReference type="AlphaFoldDB" id="D8TT09"/>
<keyword evidence="3" id="KW-1185">Reference proteome</keyword>
<evidence type="ECO:0000313" key="2">
    <source>
        <dbReference type="EMBL" id="EFJ49573.1"/>
    </source>
</evidence>
<dbReference type="Proteomes" id="UP000001058">
    <property type="component" value="Unassembled WGS sequence"/>
</dbReference>
<feature type="region of interest" description="Disordered" evidence="1">
    <location>
        <begin position="308"/>
        <end position="341"/>
    </location>
</feature>
<feature type="compositionally biased region" description="Low complexity" evidence="1">
    <location>
        <begin position="55"/>
        <end position="72"/>
    </location>
</feature>
<reference evidence="2 3" key="1">
    <citation type="journal article" date="2010" name="Science">
        <title>Genomic analysis of organismal complexity in the multicellular green alga Volvox carteri.</title>
        <authorList>
            <person name="Prochnik S.E."/>
            <person name="Umen J."/>
            <person name="Nedelcu A.M."/>
            <person name="Hallmann A."/>
            <person name="Miller S.M."/>
            <person name="Nishii I."/>
            <person name="Ferris P."/>
            <person name="Kuo A."/>
            <person name="Mitros T."/>
            <person name="Fritz-Laylin L.K."/>
            <person name="Hellsten U."/>
            <person name="Chapman J."/>
            <person name="Simakov O."/>
            <person name="Rensing S.A."/>
            <person name="Terry A."/>
            <person name="Pangilinan J."/>
            <person name="Kapitonov V."/>
            <person name="Jurka J."/>
            <person name="Salamov A."/>
            <person name="Shapiro H."/>
            <person name="Schmutz J."/>
            <person name="Grimwood J."/>
            <person name="Lindquist E."/>
            <person name="Lucas S."/>
            <person name="Grigoriev I.V."/>
            <person name="Schmitt R."/>
            <person name="Kirk D."/>
            <person name="Rokhsar D.S."/>
        </authorList>
    </citation>
    <scope>NUCLEOTIDE SEQUENCE [LARGE SCALE GENOMIC DNA]</scope>
    <source>
        <strain evidence="3">f. Nagariensis / Eve</strain>
    </source>
</reference>
<feature type="compositionally biased region" description="Basic and acidic residues" evidence="1">
    <location>
        <begin position="308"/>
        <end position="320"/>
    </location>
</feature>
<feature type="compositionally biased region" description="Polar residues" evidence="1">
    <location>
        <begin position="42"/>
        <end position="52"/>
    </location>
</feature>
<evidence type="ECO:0000313" key="3">
    <source>
        <dbReference type="Proteomes" id="UP000001058"/>
    </source>
</evidence>